<accession>A0A974PWR4</accession>
<dbReference type="PANTHER" id="PTHR35867:SF1">
    <property type="entry name" value="PROTEIN RSEC"/>
    <property type="match status" value="1"/>
</dbReference>
<gene>
    <name evidence="2" type="ORF">IWH25_13655</name>
</gene>
<dbReference type="RefSeq" id="WP_203386335.1">
    <property type="nucleotide sequence ID" value="NZ_CP064781.1"/>
</dbReference>
<dbReference type="Proteomes" id="UP000663444">
    <property type="component" value="Chromosome"/>
</dbReference>
<feature type="transmembrane region" description="Helical" evidence="1">
    <location>
        <begin position="88"/>
        <end position="116"/>
    </location>
</feature>
<evidence type="ECO:0000313" key="2">
    <source>
        <dbReference type="EMBL" id="QRJ62805.1"/>
    </source>
</evidence>
<dbReference type="PANTHER" id="PTHR35867">
    <property type="entry name" value="PROTEIN RSEC"/>
    <property type="match status" value="1"/>
</dbReference>
<sequence length="137" mass="14356">MSETRGIVTARDGDYAIVRTEDSGCGRCHESGGCGGVRVSQALCTSPREWRVLNPRGAAVGEEVRIAVSDGAIGASALLIYVQPLGALLGGAILGSLLAGEAGAIGGGAVGLLLSWRWVAWRQKRRHCDPRFHPHIV</sequence>
<reference evidence="2" key="1">
    <citation type="submission" date="2020-11" db="EMBL/GenBank/DDBJ databases">
        <title>Azospira restricta DSM 18626 genome sequence.</title>
        <authorList>
            <person name="Moe W.M."/>
        </authorList>
    </citation>
    <scope>NUCLEOTIDE SEQUENCE</scope>
    <source>
        <strain evidence="2">DSM 18626</strain>
    </source>
</reference>
<dbReference type="AlphaFoldDB" id="A0A974PWR4"/>
<name>A0A974PWR4_9RHOO</name>
<keyword evidence="1" id="KW-1133">Transmembrane helix</keyword>
<evidence type="ECO:0000256" key="1">
    <source>
        <dbReference type="SAM" id="Phobius"/>
    </source>
</evidence>
<keyword evidence="3" id="KW-1185">Reference proteome</keyword>
<organism evidence="2 3">
    <name type="scientific">Azospira restricta</name>
    <dbReference type="NCBI Taxonomy" id="404405"/>
    <lineage>
        <taxon>Bacteria</taxon>
        <taxon>Pseudomonadati</taxon>
        <taxon>Pseudomonadota</taxon>
        <taxon>Betaproteobacteria</taxon>
        <taxon>Rhodocyclales</taxon>
        <taxon>Rhodocyclaceae</taxon>
        <taxon>Azospira</taxon>
    </lineage>
</organism>
<evidence type="ECO:0000313" key="3">
    <source>
        <dbReference type="Proteomes" id="UP000663444"/>
    </source>
</evidence>
<dbReference type="EMBL" id="CP064781">
    <property type="protein sequence ID" value="QRJ62805.1"/>
    <property type="molecule type" value="Genomic_DNA"/>
</dbReference>
<dbReference type="PIRSF" id="PIRSF004923">
    <property type="entry name" value="RseC"/>
    <property type="match status" value="1"/>
</dbReference>
<keyword evidence="1" id="KW-0812">Transmembrane</keyword>
<dbReference type="Pfam" id="PF04246">
    <property type="entry name" value="RseC_MucC"/>
    <property type="match status" value="1"/>
</dbReference>
<dbReference type="InterPro" id="IPR007359">
    <property type="entry name" value="SigmaE_reg_RseC_MucC"/>
</dbReference>
<dbReference type="InterPro" id="IPR026268">
    <property type="entry name" value="RseC"/>
</dbReference>
<dbReference type="KEGG" id="ares:IWH25_13655"/>
<keyword evidence="1" id="KW-0472">Membrane</keyword>
<proteinExistence type="predicted"/>
<protein>
    <submittedName>
        <fullName evidence="2">SoxR reducing system RseC family protein</fullName>
    </submittedName>
</protein>